<dbReference type="EMBL" id="KN770019">
    <property type="protein sequence ID" value="KIH46140.1"/>
    <property type="molecule type" value="Genomic_DNA"/>
</dbReference>
<dbReference type="Gene3D" id="1.10.3380.30">
    <property type="match status" value="1"/>
</dbReference>
<dbReference type="SMART" id="SM01142">
    <property type="entry name" value="DSHCT"/>
    <property type="match status" value="1"/>
</dbReference>
<dbReference type="OrthoDB" id="64767at2759"/>
<dbReference type="Proteomes" id="UP000054047">
    <property type="component" value="Unassembled WGS sequence"/>
</dbReference>
<keyword evidence="3" id="KW-1185">Reference proteome</keyword>
<reference evidence="2 3" key="1">
    <citation type="submission" date="2013-12" db="EMBL/GenBank/DDBJ databases">
        <title>Draft genome of the parsitic nematode Ancylostoma duodenale.</title>
        <authorList>
            <person name="Mitreva M."/>
        </authorList>
    </citation>
    <scope>NUCLEOTIDE SEQUENCE [LARGE SCALE GENOMIC DNA]</scope>
    <source>
        <strain evidence="2 3">Zhejiang</strain>
    </source>
</reference>
<gene>
    <name evidence="2" type="ORF">ANCDUO_23809</name>
</gene>
<accession>A0A0C2FC58</accession>
<evidence type="ECO:0000313" key="3">
    <source>
        <dbReference type="Proteomes" id="UP000054047"/>
    </source>
</evidence>
<name>A0A0C2FC58_9BILA</name>
<proteinExistence type="predicted"/>
<organism evidence="2 3">
    <name type="scientific">Ancylostoma duodenale</name>
    <dbReference type="NCBI Taxonomy" id="51022"/>
    <lineage>
        <taxon>Eukaryota</taxon>
        <taxon>Metazoa</taxon>
        <taxon>Ecdysozoa</taxon>
        <taxon>Nematoda</taxon>
        <taxon>Chromadorea</taxon>
        <taxon>Rhabditida</taxon>
        <taxon>Rhabditina</taxon>
        <taxon>Rhabditomorpha</taxon>
        <taxon>Strongyloidea</taxon>
        <taxon>Ancylostomatidae</taxon>
        <taxon>Ancylostomatinae</taxon>
        <taxon>Ancylostoma</taxon>
    </lineage>
</organism>
<evidence type="ECO:0000313" key="2">
    <source>
        <dbReference type="EMBL" id="KIH46140.1"/>
    </source>
</evidence>
<sequence length="85" mass="9696">MINGSLVSRAKTLVDQANRAVLADNVRKKCIGFGSIIRCLRRLEEVLREMVNAAKSMQNQTLEEKFEEARVRIKRDIVFAASLYL</sequence>
<dbReference type="AlphaFoldDB" id="A0A0C2FC58"/>
<dbReference type="Pfam" id="PF08148">
    <property type="entry name" value="DSHCT"/>
    <property type="match status" value="1"/>
</dbReference>
<dbReference type="InterPro" id="IPR012961">
    <property type="entry name" value="Ski2/MTR4_C"/>
</dbReference>
<evidence type="ECO:0000259" key="1">
    <source>
        <dbReference type="SMART" id="SM01142"/>
    </source>
</evidence>
<protein>
    <submittedName>
        <fullName evidence="2">DSHCT domain protein</fullName>
    </submittedName>
</protein>
<feature type="domain" description="ATP-dependent RNA helicase Ski2/MTR4 C-terminal" evidence="1">
    <location>
        <begin position="2"/>
        <end position="85"/>
    </location>
</feature>